<protein>
    <submittedName>
        <fullName evidence="1">Uncharacterized protein</fullName>
    </submittedName>
</protein>
<dbReference type="EMBL" id="LAZR01002235">
    <property type="protein sequence ID" value="KKN32687.1"/>
    <property type="molecule type" value="Genomic_DNA"/>
</dbReference>
<dbReference type="AlphaFoldDB" id="A0A0F9Q6T8"/>
<organism evidence="1">
    <name type="scientific">marine sediment metagenome</name>
    <dbReference type="NCBI Taxonomy" id="412755"/>
    <lineage>
        <taxon>unclassified sequences</taxon>
        <taxon>metagenomes</taxon>
        <taxon>ecological metagenomes</taxon>
    </lineage>
</organism>
<name>A0A0F9Q6T8_9ZZZZ</name>
<accession>A0A0F9Q6T8</accession>
<sequence length="126" mass="14788">MSKKRNWYQRCIYKVRLRIASFFDSRTGWCWCALVNWVDGDVKIFYRIGLIDWIWYRNFAFFDPENELSPSGCIRNSTESATGHGCFCGKYRNGKLHRVEAEGRLTQEEMDEAMRRLRGDKGAGDA</sequence>
<reference evidence="1" key="1">
    <citation type="journal article" date="2015" name="Nature">
        <title>Complex archaea that bridge the gap between prokaryotes and eukaryotes.</title>
        <authorList>
            <person name="Spang A."/>
            <person name="Saw J.H."/>
            <person name="Jorgensen S.L."/>
            <person name="Zaremba-Niedzwiedzka K."/>
            <person name="Martijn J."/>
            <person name="Lind A.E."/>
            <person name="van Eijk R."/>
            <person name="Schleper C."/>
            <person name="Guy L."/>
            <person name="Ettema T.J."/>
        </authorList>
    </citation>
    <scope>NUCLEOTIDE SEQUENCE</scope>
</reference>
<comment type="caution">
    <text evidence="1">The sequence shown here is derived from an EMBL/GenBank/DDBJ whole genome shotgun (WGS) entry which is preliminary data.</text>
</comment>
<evidence type="ECO:0000313" key="1">
    <source>
        <dbReference type="EMBL" id="KKN32687.1"/>
    </source>
</evidence>
<gene>
    <name evidence="1" type="ORF">LCGC14_0811480</name>
</gene>
<proteinExistence type="predicted"/>